<dbReference type="InterPro" id="IPR001199">
    <property type="entry name" value="Cyt_B5-like_heme/steroid-bd"/>
</dbReference>
<dbReference type="PANTHER" id="PTHR10281">
    <property type="entry name" value="MEMBRANE-ASSOCIATED PROGESTERONE RECEPTOR COMPONENT-RELATED"/>
    <property type="match status" value="1"/>
</dbReference>
<dbReference type="SUPFAM" id="SSF55856">
    <property type="entry name" value="Cytochrome b5-like heme/steroid binding domain"/>
    <property type="match status" value="1"/>
</dbReference>
<dbReference type="InterPro" id="IPR050577">
    <property type="entry name" value="MAPR/NEUFC/NENF-like"/>
</dbReference>
<feature type="compositionally biased region" description="Basic and acidic residues" evidence="9">
    <location>
        <begin position="230"/>
        <end position="251"/>
    </location>
</feature>
<evidence type="ECO:0000256" key="5">
    <source>
        <dbReference type="ARBA" id="ARBA00022989"/>
    </source>
</evidence>
<evidence type="ECO:0000256" key="7">
    <source>
        <dbReference type="ARBA" id="ARBA00023136"/>
    </source>
</evidence>
<comment type="subcellular location">
    <subcellularLocation>
        <location evidence="1">Cell membrane</location>
    </subcellularLocation>
</comment>
<evidence type="ECO:0000256" key="3">
    <source>
        <dbReference type="ARBA" id="ARBA00022665"/>
    </source>
</evidence>
<dbReference type="GO" id="GO:0005496">
    <property type="term" value="F:steroid binding"/>
    <property type="evidence" value="ECO:0007669"/>
    <property type="project" value="UniProtKB-KW"/>
</dbReference>
<keyword evidence="6" id="KW-0446">Lipid-binding</keyword>
<evidence type="ECO:0000256" key="9">
    <source>
        <dbReference type="SAM" id="MobiDB-lite"/>
    </source>
</evidence>
<evidence type="ECO:0000313" key="12">
    <source>
        <dbReference type="EMBL" id="KAJ4950166.1"/>
    </source>
</evidence>
<keyword evidence="2" id="KW-1003">Cell membrane</keyword>
<keyword evidence="3" id="KW-0754">Steroid-binding</keyword>
<dbReference type="Gene3D" id="3.10.120.10">
    <property type="entry name" value="Cytochrome b5-like heme/steroid binding domain"/>
    <property type="match status" value="1"/>
</dbReference>
<keyword evidence="5 10" id="KW-1133">Transmembrane helix</keyword>
<evidence type="ECO:0000256" key="2">
    <source>
        <dbReference type="ARBA" id="ARBA00022475"/>
    </source>
</evidence>
<reference evidence="12" key="1">
    <citation type="journal article" date="2023" name="Plant J.">
        <title>The genome of the king protea, Protea cynaroides.</title>
        <authorList>
            <person name="Chang J."/>
            <person name="Duong T.A."/>
            <person name="Schoeman C."/>
            <person name="Ma X."/>
            <person name="Roodt D."/>
            <person name="Barker N."/>
            <person name="Li Z."/>
            <person name="Van de Peer Y."/>
            <person name="Mizrachi E."/>
        </authorList>
    </citation>
    <scope>NUCLEOTIDE SEQUENCE</scope>
    <source>
        <tissue evidence="12">Young leaves</tissue>
    </source>
</reference>
<keyword evidence="7 10" id="KW-0472">Membrane</keyword>
<feature type="transmembrane region" description="Helical" evidence="10">
    <location>
        <begin position="64"/>
        <end position="84"/>
    </location>
</feature>
<feature type="region of interest" description="Disordered" evidence="9">
    <location>
        <begin position="213"/>
        <end position="281"/>
    </location>
</feature>
<evidence type="ECO:0000256" key="4">
    <source>
        <dbReference type="ARBA" id="ARBA00022692"/>
    </source>
</evidence>
<gene>
    <name evidence="12" type="ORF">NE237_026998</name>
</gene>
<evidence type="ECO:0000256" key="1">
    <source>
        <dbReference type="ARBA" id="ARBA00004236"/>
    </source>
</evidence>
<keyword evidence="13" id="KW-1185">Reference proteome</keyword>
<dbReference type="EMBL" id="JAMYWD010000012">
    <property type="protein sequence ID" value="KAJ4950166.1"/>
    <property type="molecule type" value="Genomic_DNA"/>
</dbReference>
<evidence type="ECO:0000256" key="10">
    <source>
        <dbReference type="SAM" id="Phobius"/>
    </source>
</evidence>
<proteinExistence type="inferred from homology"/>
<dbReference type="GO" id="GO:0005886">
    <property type="term" value="C:plasma membrane"/>
    <property type="evidence" value="ECO:0007669"/>
    <property type="project" value="UniProtKB-SubCell"/>
</dbReference>
<evidence type="ECO:0000313" key="13">
    <source>
        <dbReference type="Proteomes" id="UP001141806"/>
    </source>
</evidence>
<dbReference type="AlphaFoldDB" id="A0A9Q0GLQ7"/>
<feature type="domain" description="Cytochrome b5 heme-binding" evidence="11">
    <location>
        <begin position="111"/>
        <end position="207"/>
    </location>
</feature>
<dbReference type="SMART" id="SM01117">
    <property type="entry name" value="Cyt-b5"/>
    <property type="match status" value="1"/>
</dbReference>
<dbReference type="InterPro" id="IPR036400">
    <property type="entry name" value="Cyt_B5-like_heme/steroid_sf"/>
</dbReference>
<dbReference type="Proteomes" id="UP001141806">
    <property type="component" value="Unassembled WGS sequence"/>
</dbReference>
<dbReference type="FunFam" id="3.10.120.10:FF:000006">
    <property type="entry name" value="Membrane steroid-binding protein 1"/>
    <property type="match status" value="1"/>
</dbReference>
<dbReference type="OrthoDB" id="547796at2759"/>
<evidence type="ECO:0000256" key="6">
    <source>
        <dbReference type="ARBA" id="ARBA00023121"/>
    </source>
</evidence>
<dbReference type="PANTHER" id="PTHR10281:SF45">
    <property type="entry name" value="MEMBRANE STEROID-BINDING PROTEIN 2"/>
    <property type="match status" value="1"/>
</dbReference>
<name>A0A9Q0GLQ7_9MAGN</name>
<protein>
    <recommendedName>
        <fullName evidence="11">Cytochrome b5 heme-binding domain-containing protein</fullName>
    </recommendedName>
</protein>
<organism evidence="12 13">
    <name type="scientific">Protea cynaroides</name>
    <dbReference type="NCBI Taxonomy" id="273540"/>
    <lineage>
        <taxon>Eukaryota</taxon>
        <taxon>Viridiplantae</taxon>
        <taxon>Streptophyta</taxon>
        <taxon>Embryophyta</taxon>
        <taxon>Tracheophyta</taxon>
        <taxon>Spermatophyta</taxon>
        <taxon>Magnoliopsida</taxon>
        <taxon>Proteales</taxon>
        <taxon>Proteaceae</taxon>
        <taxon>Protea</taxon>
    </lineage>
</organism>
<sequence length="281" mass="30724">MNVLESAIRDHWIYKSLIGQTLDTRFRLVLVDGVAEETREGRRITLLWETLKTAITEYTGLSPATFFTVLALAFAFYYAVSGFFSSSPEPRTRAPPEELEPLPPPVQLGEITEEELKAYDGSDPKKPLLMAIKGQIYDVSQSRMFYGPGGPYALFAGKDASRALAKMSFEDKDLTGDISGLGPFEMEALQDWEYKFMSKYVKVGTTKKTVLVTDAPPAPVGDSVEAADPDDAKPAENAQRESAADLDDAKPAENAPPESAAIEQAEELTKDVSVGGDAERE</sequence>
<dbReference type="GO" id="GO:0005783">
    <property type="term" value="C:endoplasmic reticulum"/>
    <property type="evidence" value="ECO:0007669"/>
    <property type="project" value="TreeGrafter"/>
</dbReference>
<keyword evidence="4 10" id="KW-0812">Transmembrane</keyword>
<dbReference type="Pfam" id="PF00173">
    <property type="entry name" value="Cyt-b5"/>
    <property type="match status" value="1"/>
</dbReference>
<accession>A0A9Q0GLQ7</accession>
<evidence type="ECO:0000256" key="8">
    <source>
        <dbReference type="ARBA" id="ARBA00038357"/>
    </source>
</evidence>
<evidence type="ECO:0000259" key="11">
    <source>
        <dbReference type="SMART" id="SM01117"/>
    </source>
</evidence>
<comment type="caution">
    <text evidence="12">The sequence shown here is derived from an EMBL/GenBank/DDBJ whole genome shotgun (WGS) entry which is preliminary data.</text>
</comment>
<comment type="similarity">
    <text evidence="8">Belongs to the cytochrome b5 family. MAPR subfamily.</text>
</comment>